<evidence type="ECO:0000256" key="2">
    <source>
        <dbReference type="SAM" id="Phobius"/>
    </source>
</evidence>
<accession>A0A7M7P7F7</accession>
<protein>
    <submittedName>
        <fullName evidence="3">Uncharacterized protein</fullName>
    </submittedName>
</protein>
<dbReference type="Proteomes" id="UP000007110">
    <property type="component" value="Unassembled WGS sequence"/>
</dbReference>
<dbReference type="OrthoDB" id="10045204at2759"/>
<dbReference type="GeneID" id="105441016"/>
<evidence type="ECO:0000313" key="3">
    <source>
        <dbReference type="EnsemblMetazoa" id="XP_030844947"/>
    </source>
</evidence>
<feature type="compositionally biased region" description="Low complexity" evidence="1">
    <location>
        <begin position="216"/>
        <end position="227"/>
    </location>
</feature>
<evidence type="ECO:0000256" key="1">
    <source>
        <dbReference type="SAM" id="MobiDB-lite"/>
    </source>
</evidence>
<keyword evidence="2" id="KW-0472">Membrane</keyword>
<keyword evidence="4" id="KW-1185">Reference proteome</keyword>
<feature type="compositionally biased region" description="Basic and acidic residues" evidence="1">
    <location>
        <begin position="137"/>
        <end position="148"/>
    </location>
</feature>
<keyword evidence="2" id="KW-1133">Transmembrane helix</keyword>
<feature type="compositionally biased region" description="Basic residues" evidence="1">
    <location>
        <begin position="127"/>
        <end position="136"/>
    </location>
</feature>
<reference evidence="3" key="2">
    <citation type="submission" date="2021-01" db="UniProtKB">
        <authorList>
            <consortium name="EnsemblMetazoa"/>
        </authorList>
    </citation>
    <scope>IDENTIFICATION</scope>
</reference>
<dbReference type="AlphaFoldDB" id="A0A7M7P7F7"/>
<reference evidence="4" key="1">
    <citation type="submission" date="2015-02" db="EMBL/GenBank/DDBJ databases">
        <title>Genome sequencing for Strongylocentrotus purpuratus.</title>
        <authorList>
            <person name="Murali S."/>
            <person name="Liu Y."/>
            <person name="Vee V."/>
            <person name="English A."/>
            <person name="Wang M."/>
            <person name="Skinner E."/>
            <person name="Han Y."/>
            <person name="Muzny D.M."/>
            <person name="Worley K.C."/>
            <person name="Gibbs R.A."/>
        </authorList>
    </citation>
    <scope>NUCLEOTIDE SEQUENCE</scope>
</reference>
<feature type="compositionally biased region" description="Polar residues" evidence="1">
    <location>
        <begin position="24"/>
        <end position="45"/>
    </location>
</feature>
<feature type="region of interest" description="Disordered" evidence="1">
    <location>
        <begin position="1"/>
        <end position="287"/>
    </location>
</feature>
<keyword evidence="2" id="KW-0812">Transmembrane</keyword>
<name>A0A7M7P7F7_STRPU</name>
<feature type="transmembrane region" description="Helical" evidence="2">
    <location>
        <begin position="435"/>
        <end position="453"/>
    </location>
</feature>
<dbReference type="KEGG" id="spu:105441016"/>
<dbReference type="EnsemblMetazoa" id="XM_030989087">
    <property type="protein sequence ID" value="XP_030844947"/>
    <property type="gene ID" value="LOC105441016"/>
</dbReference>
<feature type="transmembrane region" description="Helical" evidence="2">
    <location>
        <begin position="406"/>
        <end position="423"/>
    </location>
</feature>
<feature type="compositionally biased region" description="Basic residues" evidence="1">
    <location>
        <begin position="253"/>
        <end position="262"/>
    </location>
</feature>
<dbReference type="InParanoid" id="A0A7M7P7F7"/>
<organism evidence="3 4">
    <name type="scientific">Strongylocentrotus purpuratus</name>
    <name type="common">Purple sea urchin</name>
    <dbReference type="NCBI Taxonomy" id="7668"/>
    <lineage>
        <taxon>Eukaryota</taxon>
        <taxon>Metazoa</taxon>
        <taxon>Echinodermata</taxon>
        <taxon>Eleutherozoa</taxon>
        <taxon>Echinozoa</taxon>
        <taxon>Echinoidea</taxon>
        <taxon>Euechinoidea</taxon>
        <taxon>Echinacea</taxon>
        <taxon>Camarodonta</taxon>
        <taxon>Echinidea</taxon>
        <taxon>Strongylocentrotidae</taxon>
        <taxon>Strongylocentrotus</taxon>
    </lineage>
</organism>
<sequence>MDDFKFNAQKMLAAQRAKGRRAQSPETESNWDSSEPEENTVTQISSDEEFSVKSSRSHKSTKSSRGASKADSKTRSPLKPDPVTSQRKASKPAADGLTSSTGSGRPAVNVFIDRGGIDSDNQSQKSTTKKTKKKKKEEKPPYDFREALRDEDEDPPSQSAAQRPGRSRKGESYDPASPKTKAKPKDEQFADTGSWDESDENQKALTRILRERDGLETNNNTNNTEQTTDPKAEPQPEDTSPRKKKGWSISLKSKTKEKKTKKEKTEEPPREMQVAMTTPPVPSLKHSEVDVVYRKEEEDVETIISLDDDERGTRYVYIYHHGNTSYADTRPSQEAVYMTTIADKSELIFRRCAREIFATLRILVDFFLIFLLEGLRFLAYNIVSAFLVGVTTGFGDYFLRPVATAIFNGLCQPFAMFCFNVGVATRTSTRPFVDVLHNFLSLVAMVIRAFRLVEVNHNRPQRTAVEDV</sequence>
<proteinExistence type="predicted"/>
<feature type="transmembrane region" description="Helical" evidence="2">
    <location>
        <begin position="378"/>
        <end position="399"/>
    </location>
</feature>
<dbReference type="OMA" id="IFRRCAR"/>
<evidence type="ECO:0000313" key="4">
    <source>
        <dbReference type="Proteomes" id="UP000007110"/>
    </source>
</evidence>
<dbReference type="RefSeq" id="XP_030844947.1">
    <property type="nucleotide sequence ID" value="XM_030989087.1"/>
</dbReference>